<reference evidence="3" key="1">
    <citation type="submission" date="2016-10" db="EMBL/GenBank/DDBJ databases">
        <authorList>
            <person name="Jeantristanb JTB J.-T."/>
            <person name="Ricardo R."/>
        </authorList>
    </citation>
    <scope>NUCLEOTIDE SEQUENCE [LARGE SCALE GENOMIC DNA]</scope>
</reference>
<proteinExistence type="predicted"/>
<sequence>MPHKRAKRAIRDQNTVAAGYDNPPKIGDSIPHPNHVQNSLPRVATPGQGIGVLAPSASTSSSSMNKNKKRKTLIENKRDSFGGRKDMGGMSKNAYRVLNAVALREEYNTNKKRQRQEEQDKLNPNQKKEKLTAMPYESLRDFSHRVEMSMRSSIDTAIRGAKSTTQKKKERSKTKGKGRAIDDEKAEIQEMEEENQKRNREARGEDPETTTGGASSATPAKKAKKDTQEVFDPFAKRQAPARATEFKVASQIRRVGDVVDAPPTLKKGKRGQKNVTRMNEPLPASRMPVSGALKALMEAEREKAIQGYRELKERRENELK</sequence>
<dbReference type="OrthoDB" id="5876637at2759"/>
<feature type="region of interest" description="Disordered" evidence="1">
    <location>
        <begin position="106"/>
        <end position="244"/>
    </location>
</feature>
<organism evidence="2 3">
    <name type="scientific">Microbotryum saponariae</name>
    <dbReference type="NCBI Taxonomy" id="289078"/>
    <lineage>
        <taxon>Eukaryota</taxon>
        <taxon>Fungi</taxon>
        <taxon>Dikarya</taxon>
        <taxon>Basidiomycota</taxon>
        <taxon>Pucciniomycotina</taxon>
        <taxon>Microbotryomycetes</taxon>
        <taxon>Microbotryales</taxon>
        <taxon>Microbotryaceae</taxon>
        <taxon>Microbotryum</taxon>
    </lineage>
</organism>
<name>A0A2X0LFN2_9BASI</name>
<dbReference type="EMBL" id="FMWP01000096">
    <property type="protein sequence ID" value="SCZ99528.1"/>
    <property type="molecule type" value="Genomic_DNA"/>
</dbReference>
<dbReference type="AlphaFoldDB" id="A0A2X0LFN2"/>
<feature type="compositionally biased region" description="Basic residues" evidence="1">
    <location>
        <begin position="165"/>
        <end position="178"/>
    </location>
</feature>
<feature type="region of interest" description="Disordered" evidence="1">
    <location>
        <begin position="1"/>
        <end position="91"/>
    </location>
</feature>
<dbReference type="Proteomes" id="UP000249723">
    <property type="component" value="Unassembled WGS sequence"/>
</dbReference>
<keyword evidence="3" id="KW-1185">Reference proteome</keyword>
<protein>
    <submittedName>
        <fullName evidence="2">BZ3500_MvSof-1268-A1-R1_Chr3-1g06067 protein</fullName>
    </submittedName>
</protein>
<accession>A0A2X0LFN2</accession>
<feature type="compositionally biased region" description="Basic and acidic residues" evidence="1">
    <location>
        <begin position="106"/>
        <end position="131"/>
    </location>
</feature>
<feature type="compositionally biased region" description="Basic and acidic residues" evidence="1">
    <location>
        <begin position="72"/>
        <end position="87"/>
    </location>
</feature>
<feature type="region of interest" description="Disordered" evidence="1">
    <location>
        <begin position="259"/>
        <end position="288"/>
    </location>
</feature>
<evidence type="ECO:0000313" key="3">
    <source>
        <dbReference type="Proteomes" id="UP000249723"/>
    </source>
</evidence>
<feature type="compositionally biased region" description="Low complexity" evidence="1">
    <location>
        <begin position="209"/>
        <end position="220"/>
    </location>
</feature>
<dbReference type="STRING" id="289078.A0A2X0LFN2"/>
<feature type="compositionally biased region" description="Basic and acidic residues" evidence="1">
    <location>
        <begin position="179"/>
        <end position="206"/>
    </location>
</feature>
<feature type="compositionally biased region" description="Basic and acidic residues" evidence="1">
    <location>
        <begin position="138"/>
        <end position="148"/>
    </location>
</feature>
<evidence type="ECO:0000313" key="2">
    <source>
        <dbReference type="EMBL" id="SCZ99528.1"/>
    </source>
</evidence>
<evidence type="ECO:0000256" key="1">
    <source>
        <dbReference type="SAM" id="MobiDB-lite"/>
    </source>
</evidence>
<gene>
    <name evidence="2" type="ORF">BZ3500_MVSOF-1268-A1-R1_CHR3-1G06067</name>
</gene>